<reference evidence="1 2" key="1">
    <citation type="submission" date="2005-09" db="EMBL/GenBank/DDBJ databases">
        <authorList>
            <person name="Mural R.J."/>
            <person name="Li P.W."/>
            <person name="Adams M.D."/>
            <person name="Amanatides P.G."/>
            <person name="Baden-Tillson H."/>
            <person name="Barnstead M."/>
            <person name="Chin S.H."/>
            <person name="Dew I."/>
            <person name="Evans C.A."/>
            <person name="Ferriera S."/>
            <person name="Flanigan M."/>
            <person name="Fosler C."/>
            <person name="Glodek A."/>
            <person name="Gu Z."/>
            <person name="Holt R.A."/>
            <person name="Jennings D."/>
            <person name="Kraft C.L."/>
            <person name="Lu F."/>
            <person name="Nguyen T."/>
            <person name="Nusskern D.R."/>
            <person name="Pfannkoch C.M."/>
            <person name="Sitter C."/>
            <person name="Sutton G.G."/>
            <person name="Venter J.C."/>
            <person name="Wang Z."/>
            <person name="Woodage T."/>
            <person name="Zheng X.H."/>
            <person name="Zhong F."/>
        </authorList>
    </citation>
    <scope>NUCLEOTIDE SEQUENCE [LARGE SCALE GENOMIC DNA]</scope>
    <source>
        <strain>BN</strain>
        <strain evidence="2">Sprague-Dawley</strain>
    </source>
</reference>
<dbReference type="Proteomes" id="UP000234681">
    <property type="component" value="Chromosome 1"/>
</dbReference>
<protein>
    <submittedName>
        <fullName evidence="1">RCG63727</fullName>
    </submittedName>
</protein>
<gene>
    <name evidence="1" type="ORF">rCG_63727</name>
</gene>
<evidence type="ECO:0000313" key="1">
    <source>
        <dbReference type="EMBL" id="EDM18439.1"/>
    </source>
</evidence>
<dbReference type="AlphaFoldDB" id="A6I6E1"/>
<name>A6I6E1_RAT</name>
<accession>A6I6E1</accession>
<sequence>MSIGLLGDKPLPPQIEPLLFPYASTRSSHTEPYDSLASLSIHVLPAANGLPHWLAFHLLLTWLQCPLLLLTREGRQ</sequence>
<evidence type="ECO:0000313" key="2">
    <source>
        <dbReference type="Proteomes" id="UP000234681"/>
    </source>
</evidence>
<proteinExistence type="predicted"/>
<dbReference type="EMBL" id="CH473956">
    <property type="protein sequence ID" value="EDM18439.1"/>
    <property type="molecule type" value="Genomic_DNA"/>
</dbReference>
<organism evidence="1 2">
    <name type="scientific">Rattus norvegicus</name>
    <name type="common">Rat</name>
    <dbReference type="NCBI Taxonomy" id="10116"/>
    <lineage>
        <taxon>Eukaryota</taxon>
        <taxon>Metazoa</taxon>
        <taxon>Chordata</taxon>
        <taxon>Craniata</taxon>
        <taxon>Vertebrata</taxon>
        <taxon>Euteleostomi</taxon>
        <taxon>Mammalia</taxon>
        <taxon>Eutheria</taxon>
        <taxon>Euarchontoglires</taxon>
        <taxon>Glires</taxon>
        <taxon>Rodentia</taxon>
        <taxon>Myomorpha</taxon>
        <taxon>Muroidea</taxon>
        <taxon>Muridae</taxon>
        <taxon>Murinae</taxon>
        <taxon>Rattus</taxon>
    </lineage>
</organism>